<name>A0ABT8E0H1_9BURK</name>
<keyword evidence="1" id="KW-1133">Transmembrane helix</keyword>
<dbReference type="Proteomes" id="UP001228044">
    <property type="component" value="Unassembled WGS sequence"/>
</dbReference>
<sequence length="44" mass="4726">MSRVLPTVPAVAREALTVIAGALLAAAVMYQFPAVKAWVKKAWE</sequence>
<proteinExistence type="predicted"/>
<keyword evidence="1" id="KW-0472">Membrane</keyword>
<feature type="transmembrane region" description="Helical" evidence="1">
    <location>
        <begin position="15"/>
        <end position="32"/>
    </location>
</feature>
<evidence type="ECO:0000313" key="3">
    <source>
        <dbReference type="Proteomes" id="UP001228044"/>
    </source>
</evidence>
<accession>A0ABT8E0H1</accession>
<organism evidence="2 3">
    <name type="scientific">Roseateles violae</name>
    <dbReference type="NCBI Taxonomy" id="3058042"/>
    <lineage>
        <taxon>Bacteria</taxon>
        <taxon>Pseudomonadati</taxon>
        <taxon>Pseudomonadota</taxon>
        <taxon>Betaproteobacteria</taxon>
        <taxon>Burkholderiales</taxon>
        <taxon>Sphaerotilaceae</taxon>
        <taxon>Roseateles</taxon>
    </lineage>
</organism>
<protein>
    <submittedName>
        <fullName evidence="2">Uncharacterized protein</fullName>
    </submittedName>
</protein>
<comment type="caution">
    <text evidence="2">The sequence shown here is derived from an EMBL/GenBank/DDBJ whole genome shotgun (WGS) entry which is preliminary data.</text>
</comment>
<gene>
    <name evidence="2" type="ORF">QWJ38_23855</name>
</gene>
<dbReference type="EMBL" id="JAUHHC010000013">
    <property type="protein sequence ID" value="MDN3923322.1"/>
    <property type="molecule type" value="Genomic_DNA"/>
</dbReference>
<evidence type="ECO:0000313" key="2">
    <source>
        <dbReference type="EMBL" id="MDN3923322.1"/>
    </source>
</evidence>
<evidence type="ECO:0000256" key="1">
    <source>
        <dbReference type="SAM" id="Phobius"/>
    </source>
</evidence>
<dbReference type="RefSeq" id="WP_290361622.1">
    <property type="nucleotide sequence ID" value="NZ_JAUHHC010000013.1"/>
</dbReference>
<keyword evidence="3" id="KW-1185">Reference proteome</keyword>
<reference evidence="2 3" key="1">
    <citation type="submission" date="2023-06" db="EMBL/GenBank/DDBJ databases">
        <title>Pelomonas sp. PFR6 16S ribosomal RNA gene Genome sequencing and assembly.</title>
        <authorList>
            <person name="Woo H."/>
        </authorList>
    </citation>
    <scope>NUCLEOTIDE SEQUENCE [LARGE SCALE GENOMIC DNA]</scope>
    <source>
        <strain evidence="2 3">PFR6</strain>
    </source>
</reference>
<keyword evidence="1" id="KW-0812">Transmembrane</keyword>